<dbReference type="SUPFAM" id="SSF52833">
    <property type="entry name" value="Thioredoxin-like"/>
    <property type="match status" value="1"/>
</dbReference>
<accession>A0ABW2YTN8</accession>
<organism evidence="3 4">
    <name type="scientific">Mucilaginibacter calamicampi</name>
    <dbReference type="NCBI Taxonomy" id="1302352"/>
    <lineage>
        <taxon>Bacteria</taxon>
        <taxon>Pseudomonadati</taxon>
        <taxon>Bacteroidota</taxon>
        <taxon>Sphingobacteriia</taxon>
        <taxon>Sphingobacteriales</taxon>
        <taxon>Sphingobacteriaceae</taxon>
        <taxon>Mucilaginibacter</taxon>
    </lineage>
</organism>
<dbReference type="Pfam" id="PF00578">
    <property type="entry name" value="AhpC-TSA"/>
    <property type="match status" value="1"/>
</dbReference>
<reference evidence="4" key="1">
    <citation type="journal article" date="2019" name="Int. J. Syst. Evol. Microbiol.">
        <title>The Global Catalogue of Microorganisms (GCM) 10K type strain sequencing project: providing services to taxonomists for standard genome sequencing and annotation.</title>
        <authorList>
            <consortium name="The Broad Institute Genomics Platform"/>
            <consortium name="The Broad Institute Genome Sequencing Center for Infectious Disease"/>
            <person name="Wu L."/>
            <person name="Ma J."/>
        </authorList>
    </citation>
    <scope>NUCLEOTIDE SEQUENCE [LARGE SCALE GENOMIC DNA]</scope>
    <source>
        <strain evidence="4">CCUG 63418</strain>
    </source>
</reference>
<dbReference type="InterPro" id="IPR050553">
    <property type="entry name" value="Thioredoxin_ResA/DsbE_sf"/>
</dbReference>
<evidence type="ECO:0000313" key="3">
    <source>
        <dbReference type="EMBL" id="MFD0749230.1"/>
    </source>
</evidence>
<keyword evidence="1" id="KW-0676">Redox-active center</keyword>
<proteinExistence type="predicted"/>
<dbReference type="PROSITE" id="PS00194">
    <property type="entry name" value="THIOREDOXIN_1"/>
    <property type="match status" value="1"/>
</dbReference>
<dbReference type="InterPro" id="IPR036249">
    <property type="entry name" value="Thioredoxin-like_sf"/>
</dbReference>
<dbReference type="InterPro" id="IPR017937">
    <property type="entry name" value="Thioredoxin_CS"/>
</dbReference>
<comment type="caution">
    <text evidence="3">The sequence shown here is derived from an EMBL/GenBank/DDBJ whole genome shotgun (WGS) entry which is preliminary data.</text>
</comment>
<dbReference type="InterPro" id="IPR013766">
    <property type="entry name" value="Thioredoxin_domain"/>
</dbReference>
<gene>
    <name evidence="3" type="ORF">ACFQZS_03690</name>
</gene>
<evidence type="ECO:0000313" key="4">
    <source>
        <dbReference type="Proteomes" id="UP001596958"/>
    </source>
</evidence>
<dbReference type="CDD" id="cd02966">
    <property type="entry name" value="TlpA_like_family"/>
    <property type="match status" value="1"/>
</dbReference>
<dbReference type="InterPro" id="IPR000866">
    <property type="entry name" value="AhpC/TSA"/>
</dbReference>
<protein>
    <submittedName>
        <fullName evidence="3">TlpA family protein disulfide reductase</fullName>
    </submittedName>
</protein>
<evidence type="ECO:0000259" key="2">
    <source>
        <dbReference type="PROSITE" id="PS51352"/>
    </source>
</evidence>
<name>A0ABW2YTN8_9SPHI</name>
<feature type="domain" description="Thioredoxin" evidence="2">
    <location>
        <begin position="26"/>
        <end position="164"/>
    </location>
</feature>
<dbReference type="PANTHER" id="PTHR42852">
    <property type="entry name" value="THIOL:DISULFIDE INTERCHANGE PROTEIN DSBE"/>
    <property type="match status" value="1"/>
</dbReference>
<dbReference type="Proteomes" id="UP001596958">
    <property type="component" value="Unassembled WGS sequence"/>
</dbReference>
<dbReference type="EMBL" id="JBHTHU010000001">
    <property type="protein sequence ID" value="MFD0749230.1"/>
    <property type="molecule type" value="Genomic_DNA"/>
</dbReference>
<keyword evidence="4" id="KW-1185">Reference proteome</keyword>
<dbReference type="PROSITE" id="PS51352">
    <property type="entry name" value="THIOREDOXIN_2"/>
    <property type="match status" value="1"/>
</dbReference>
<evidence type="ECO:0000256" key="1">
    <source>
        <dbReference type="ARBA" id="ARBA00023284"/>
    </source>
</evidence>
<dbReference type="Gene3D" id="3.40.30.10">
    <property type="entry name" value="Glutaredoxin"/>
    <property type="match status" value="1"/>
</dbReference>
<dbReference type="RefSeq" id="WP_377097408.1">
    <property type="nucleotide sequence ID" value="NZ_JBHTHU010000001.1"/>
</dbReference>
<sequence length="440" mass="50533">MQAIKKLLLMVWAIPVFAGAQEIRPLKINDKLPEVAIAGGKIMPGELYRNGLLIINFWATWCAPCQVEMEKMARSIDSYNDQVQMLCVAYESEEVIAAYLKKHPELTHPKLKFIADDKYFQKLFFHQALPHNVWIDSKGMVKAITGGDDLNSKNIKAFLENPENTMYVKAEVPFDYLKPMHIPDSLLEFRSIFSRRIPGVELSGTVVSSSKFGRPHAKRFFGFNTRIVHLFWKAYQMPGLDDNPYLLEVRTRDRSRFYWPGAGIDPDKYKGISNEEWDRTHGFSYELTTPEPVADSLFFKHVISDLELNLKIRSFTEMQERRICEVTCTKDAPVLQPMPAPDDKYYLGVVKDQLVIKNISLDRLLDWIADRTYKRNVSPRNEPYVNTVKASNLITASIPLGDNEMLYTDQVHLEKCLGRQLGLSFQLKTGLYPVVILSDL</sequence>
<dbReference type="PANTHER" id="PTHR42852:SF13">
    <property type="entry name" value="PROTEIN DIPZ"/>
    <property type="match status" value="1"/>
</dbReference>